<evidence type="ECO:0000313" key="2">
    <source>
        <dbReference type="Proteomes" id="UP001143910"/>
    </source>
</evidence>
<name>A0ACC1N8K3_9HYPO</name>
<comment type="caution">
    <text evidence="1">The sequence shown here is derived from an EMBL/GenBank/DDBJ whole genome shotgun (WGS) entry which is preliminary data.</text>
</comment>
<dbReference type="Proteomes" id="UP001143910">
    <property type="component" value="Unassembled WGS sequence"/>
</dbReference>
<evidence type="ECO:0000313" key="1">
    <source>
        <dbReference type="EMBL" id="KAJ2975310.1"/>
    </source>
</evidence>
<keyword evidence="2" id="KW-1185">Reference proteome</keyword>
<dbReference type="EMBL" id="JANJQO010000724">
    <property type="protein sequence ID" value="KAJ2975310.1"/>
    <property type="molecule type" value="Genomic_DNA"/>
</dbReference>
<gene>
    <name evidence="1" type="ORF">NQ176_g5588</name>
</gene>
<proteinExistence type="predicted"/>
<organism evidence="1 2">
    <name type="scientific">Zarea fungicola</name>
    <dbReference type="NCBI Taxonomy" id="93591"/>
    <lineage>
        <taxon>Eukaryota</taxon>
        <taxon>Fungi</taxon>
        <taxon>Dikarya</taxon>
        <taxon>Ascomycota</taxon>
        <taxon>Pezizomycotina</taxon>
        <taxon>Sordariomycetes</taxon>
        <taxon>Hypocreomycetidae</taxon>
        <taxon>Hypocreales</taxon>
        <taxon>Cordycipitaceae</taxon>
        <taxon>Zarea</taxon>
    </lineage>
</organism>
<accession>A0ACC1N8K3</accession>
<reference evidence="1" key="1">
    <citation type="submission" date="2022-08" db="EMBL/GenBank/DDBJ databases">
        <title>Genome Sequence of Lecanicillium fungicola.</title>
        <authorList>
            <person name="Buettner E."/>
        </authorList>
    </citation>
    <scope>NUCLEOTIDE SEQUENCE</scope>
    <source>
        <strain evidence="1">Babe33</strain>
    </source>
</reference>
<sequence length="686" mass="76509">MSLQPKRGYTDSLPITTILGSKIGRFREAGTEEREVILKHIEIEIESWGHMLNVIEKSASQHGDSKVQQNCRTDVETHQSTLNQIAGEMRYLLNQQEKNWDKLKSLQNAVVSKAYEAKAQRWISSTSLVVGQQNASAIMDVSAKCEAQGRLLLQIRKYQEAQGETMRKILKQQTTQTEAISKILSSQEAMEAQLEMLQDTVLASRERNVKASELETSGEQTVTPPPSSTENLPGGNKRASPTETAPSPTPGDSRSSRTGQRAETPARRQRLSLDKALQSPTSSSHPTMYTSTQRTEMTCNEQGTADTSQEEADLSPPECVPTANKSTYPQCDRCDRFSTGAPEEDGEISHDIIETSPRPENFAEFQASLSIAVAIPDRRLYRLALTYQRDFLKFVPVESSCRKVTVVAEIPKWRDPFRLTLNKIYKTAKNKSLHPKQVAVLLWESISSQGAGQVYSRFRDIRNIHLELLENGHGTHTFEGMVVCIPIRFEEYKDWAQGNSRINCEAFETLWAHGILATVPVRGEPAWCPTKTTYPGSNNKTIFNTVKLITHEYTHPNLPPEDDDDPMKTVVVHFVVLIHHDYILKDAYEILQRMGMGASAATTAAMPFPLRSNIDVRSAVRELIEHYGHSDAAQGNAADRGYAAHHELESVELGSRGQYGPAAPPWSTPRNNAGTSQNLVELSLLD</sequence>
<protein>
    <submittedName>
        <fullName evidence="1">Uncharacterized protein</fullName>
    </submittedName>
</protein>